<dbReference type="RefSeq" id="WP_050979913.1">
    <property type="nucleotide sequence ID" value="NZ_AJQT01000011.1"/>
</dbReference>
<reference evidence="2 3" key="1">
    <citation type="submission" date="2017-08" db="EMBL/GenBank/DDBJ databases">
        <title>Multipartite genome sequences of Sinorhizobium species nodulating soybeans.</title>
        <authorList>
            <person name="Tian C.F."/>
        </authorList>
    </citation>
    <scope>NUCLEOTIDE SEQUENCE [LARGE SCALE GENOMIC DNA]</scope>
    <source>
        <strain evidence="2 3">CCBAU 05684</strain>
    </source>
</reference>
<dbReference type="OrthoDB" id="7869536at2"/>
<sequence>MGRRLPNTIDVFVGRRIRLRRTMLEMGEGDMAAALGVSVGEIRKVEKGESRVSARRLERVAEILDVHFYFFFEDLPSSAGGSGDTVETGAGMGRASGFLSNRKRRPIRWVVPGRGLLKLSHR</sequence>
<dbReference type="KEGG" id="esj:SJ05684_c23450"/>
<organism evidence="2 3">
    <name type="scientific">Sinorhizobium sojae CCBAU 05684</name>
    <dbReference type="NCBI Taxonomy" id="716928"/>
    <lineage>
        <taxon>Bacteria</taxon>
        <taxon>Pseudomonadati</taxon>
        <taxon>Pseudomonadota</taxon>
        <taxon>Alphaproteobacteria</taxon>
        <taxon>Hyphomicrobiales</taxon>
        <taxon>Rhizobiaceae</taxon>
        <taxon>Sinorhizobium/Ensifer group</taxon>
        <taxon>Sinorhizobium</taxon>
    </lineage>
</organism>
<feature type="domain" description="HTH cro/C1-type" evidence="1">
    <location>
        <begin position="30"/>
        <end position="71"/>
    </location>
</feature>
<name>A0A249PD83_9HYPH</name>
<dbReference type="GO" id="GO:0003677">
    <property type="term" value="F:DNA binding"/>
    <property type="evidence" value="ECO:0007669"/>
    <property type="project" value="InterPro"/>
</dbReference>
<dbReference type="Pfam" id="PF01381">
    <property type="entry name" value="HTH_3"/>
    <property type="match status" value="1"/>
</dbReference>
<dbReference type="SMART" id="SM00530">
    <property type="entry name" value="HTH_XRE"/>
    <property type="match status" value="1"/>
</dbReference>
<protein>
    <submittedName>
        <fullName evidence="2">Transcriptional regulator, Cro/CI family</fullName>
    </submittedName>
</protein>
<accession>A0A249PD83</accession>
<dbReference type="STRING" id="716928.GCA_000261485_00468"/>
<dbReference type="Gene3D" id="1.10.260.40">
    <property type="entry name" value="lambda repressor-like DNA-binding domains"/>
    <property type="match status" value="1"/>
</dbReference>
<dbReference type="InterPro" id="IPR010982">
    <property type="entry name" value="Lambda_DNA-bd_dom_sf"/>
</dbReference>
<dbReference type="Proteomes" id="UP000217211">
    <property type="component" value="Chromosome"/>
</dbReference>
<proteinExistence type="predicted"/>
<dbReference type="AlphaFoldDB" id="A0A249PD83"/>
<evidence type="ECO:0000313" key="3">
    <source>
        <dbReference type="Proteomes" id="UP000217211"/>
    </source>
</evidence>
<evidence type="ECO:0000313" key="2">
    <source>
        <dbReference type="EMBL" id="ASY63786.1"/>
    </source>
</evidence>
<dbReference type="CDD" id="cd00093">
    <property type="entry name" value="HTH_XRE"/>
    <property type="match status" value="1"/>
</dbReference>
<evidence type="ECO:0000259" key="1">
    <source>
        <dbReference type="PROSITE" id="PS50943"/>
    </source>
</evidence>
<dbReference type="PROSITE" id="PS50943">
    <property type="entry name" value="HTH_CROC1"/>
    <property type="match status" value="1"/>
</dbReference>
<dbReference type="EMBL" id="CP023067">
    <property type="protein sequence ID" value="ASY63786.1"/>
    <property type="molecule type" value="Genomic_DNA"/>
</dbReference>
<dbReference type="InterPro" id="IPR001387">
    <property type="entry name" value="Cro/C1-type_HTH"/>
</dbReference>
<dbReference type="SUPFAM" id="SSF47413">
    <property type="entry name" value="lambda repressor-like DNA-binding domains"/>
    <property type="match status" value="1"/>
</dbReference>
<keyword evidence="3" id="KW-1185">Reference proteome</keyword>
<gene>
    <name evidence="2" type="ORF">SJ05684_c23450</name>
</gene>